<organism evidence="3 4">
    <name type="scientific">Larkinella insperata</name>
    <dbReference type="NCBI Taxonomy" id="332158"/>
    <lineage>
        <taxon>Bacteria</taxon>
        <taxon>Pseudomonadati</taxon>
        <taxon>Bacteroidota</taxon>
        <taxon>Cytophagia</taxon>
        <taxon>Cytophagales</taxon>
        <taxon>Spirosomataceae</taxon>
        <taxon>Larkinella</taxon>
    </lineage>
</organism>
<dbReference type="Pfam" id="PF00072">
    <property type="entry name" value="Response_reg"/>
    <property type="match status" value="1"/>
</dbReference>
<dbReference type="PANTHER" id="PTHR44520:SF2">
    <property type="entry name" value="RESPONSE REGULATOR RCP1"/>
    <property type="match status" value="1"/>
</dbReference>
<comment type="caution">
    <text evidence="3">The sequence shown here is derived from an EMBL/GenBank/DDBJ whole genome shotgun (WGS) entry which is preliminary data.</text>
</comment>
<dbReference type="SUPFAM" id="SSF52172">
    <property type="entry name" value="CheY-like"/>
    <property type="match status" value="1"/>
</dbReference>
<dbReference type="InterPro" id="IPR011006">
    <property type="entry name" value="CheY-like_superfamily"/>
</dbReference>
<protein>
    <submittedName>
        <fullName evidence="3">Response regulator</fullName>
    </submittedName>
</protein>
<dbReference type="PROSITE" id="PS50110">
    <property type="entry name" value="RESPONSE_REGULATORY"/>
    <property type="match status" value="1"/>
</dbReference>
<dbReference type="InterPro" id="IPR052893">
    <property type="entry name" value="TCS_response_regulator"/>
</dbReference>
<dbReference type="SMART" id="SM00448">
    <property type="entry name" value="REC"/>
    <property type="match status" value="1"/>
</dbReference>
<feature type="domain" description="Response regulatory" evidence="2">
    <location>
        <begin position="48"/>
        <end position="169"/>
    </location>
</feature>
<dbReference type="EMBL" id="JBHTLP010000001">
    <property type="protein sequence ID" value="MFD1139782.1"/>
    <property type="molecule type" value="Genomic_DNA"/>
</dbReference>
<dbReference type="Gene3D" id="3.40.50.2300">
    <property type="match status" value="1"/>
</dbReference>
<name>A0ABW3Q2Q3_9BACT</name>
<keyword evidence="1" id="KW-0597">Phosphoprotein</keyword>
<dbReference type="Proteomes" id="UP001597116">
    <property type="component" value="Unassembled WGS sequence"/>
</dbReference>
<evidence type="ECO:0000313" key="3">
    <source>
        <dbReference type="EMBL" id="MFD1139782.1"/>
    </source>
</evidence>
<dbReference type="InterPro" id="IPR001789">
    <property type="entry name" value="Sig_transdc_resp-reg_receiver"/>
</dbReference>
<evidence type="ECO:0000256" key="1">
    <source>
        <dbReference type="PROSITE-ProRule" id="PRU00169"/>
    </source>
</evidence>
<dbReference type="RefSeq" id="WP_265990459.1">
    <property type="nucleotide sequence ID" value="NZ_CP110973.1"/>
</dbReference>
<proteinExistence type="predicted"/>
<keyword evidence="4" id="KW-1185">Reference proteome</keyword>
<accession>A0ABW3Q2Q3</accession>
<reference evidence="4" key="1">
    <citation type="journal article" date="2019" name="Int. J. Syst. Evol. Microbiol.">
        <title>The Global Catalogue of Microorganisms (GCM) 10K type strain sequencing project: providing services to taxonomists for standard genome sequencing and annotation.</title>
        <authorList>
            <consortium name="The Broad Institute Genomics Platform"/>
            <consortium name="The Broad Institute Genome Sequencing Center for Infectious Disease"/>
            <person name="Wu L."/>
            <person name="Ma J."/>
        </authorList>
    </citation>
    <scope>NUCLEOTIDE SEQUENCE [LARGE SCALE GENOMIC DNA]</scope>
    <source>
        <strain evidence="4">CCUG 55608</strain>
    </source>
</reference>
<evidence type="ECO:0000313" key="4">
    <source>
        <dbReference type="Proteomes" id="UP001597116"/>
    </source>
</evidence>
<feature type="modified residue" description="4-aspartylphosphate" evidence="1">
    <location>
        <position position="102"/>
    </location>
</feature>
<dbReference type="PANTHER" id="PTHR44520">
    <property type="entry name" value="RESPONSE REGULATOR RCP1-RELATED"/>
    <property type="match status" value="1"/>
</dbReference>
<evidence type="ECO:0000259" key="2">
    <source>
        <dbReference type="PROSITE" id="PS50110"/>
    </source>
</evidence>
<sequence>MIPDKFELGKAGTMRPVNKNALIKTERFAGSFRKHSLLECMPVTPKRLVFIVDDNIDYHNMFRSAFKEVGPQTQTAFFFSGQALLDHLNNPVNPLPDLILLDLLMPGMNGLETLSHIRQTPRLIKIPTIILTASQLESDVMQGYHAGANTLISKPTSFDELKHFIDVTCRYWLEIAQTPTNRRNTN</sequence>
<gene>
    <name evidence="3" type="ORF">ACFQ4C_01615</name>
</gene>